<reference evidence="3" key="1">
    <citation type="submission" date="2022-12" db="EMBL/GenBank/DDBJ databases">
        <authorList>
            <person name="Petersen C."/>
        </authorList>
    </citation>
    <scope>NUCLEOTIDE SEQUENCE</scope>
    <source>
        <strain evidence="3">IBT 3081</strain>
    </source>
</reference>
<gene>
    <name evidence="3" type="ORF">N7517_010551</name>
</gene>
<evidence type="ECO:0000259" key="1">
    <source>
        <dbReference type="Pfam" id="PF12937"/>
    </source>
</evidence>
<evidence type="ECO:0008006" key="5">
    <source>
        <dbReference type="Google" id="ProtNLM"/>
    </source>
</evidence>
<evidence type="ECO:0000313" key="3">
    <source>
        <dbReference type="EMBL" id="KAJ5355942.1"/>
    </source>
</evidence>
<dbReference type="InterPro" id="IPR036047">
    <property type="entry name" value="F-box-like_dom_sf"/>
</dbReference>
<evidence type="ECO:0000313" key="4">
    <source>
        <dbReference type="Proteomes" id="UP001147752"/>
    </source>
</evidence>
<proteinExistence type="predicted"/>
<feature type="domain" description="F-box" evidence="1">
    <location>
        <begin position="4"/>
        <end position="36"/>
    </location>
</feature>
<dbReference type="Proteomes" id="UP001147752">
    <property type="component" value="Unassembled WGS sequence"/>
</dbReference>
<reference evidence="3" key="2">
    <citation type="journal article" date="2023" name="IMA Fungus">
        <title>Comparative genomic study of the Penicillium genus elucidates a diverse pangenome and 15 lateral gene transfer events.</title>
        <authorList>
            <person name="Petersen C."/>
            <person name="Sorensen T."/>
            <person name="Nielsen M.R."/>
            <person name="Sondergaard T.E."/>
            <person name="Sorensen J.L."/>
            <person name="Fitzpatrick D.A."/>
            <person name="Frisvad J.C."/>
            <person name="Nielsen K.L."/>
        </authorList>
    </citation>
    <scope>NUCLEOTIDE SEQUENCE</scope>
    <source>
        <strain evidence="3">IBT 3081</strain>
    </source>
</reference>
<evidence type="ECO:0000259" key="2">
    <source>
        <dbReference type="Pfam" id="PF20183"/>
    </source>
</evidence>
<feature type="domain" description="DUF6546" evidence="2">
    <location>
        <begin position="363"/>
        <end position="449"/>
    </location>
</feature>
<dbReference type="Pfam" id="PF12937">
    <property type="entry name" value="F-box-like"/>
    <property type="match status" value="1"/>
</dbReference>
<dbReference type="AlphaFoldDB" id="A0A9W9R966"/>
<dbReference type="Pfam" id="PF20183">
    <property type="entry name" value="DUF6546"/>
    <property type="match status" value="1"/>
</dbReference>
<name>A0A9W9R966_9EURO</name>
<sequence length="466" mass="53361">MAGSLPLETLQQIFSYQPDSVIQYACVCRQWQAAAETFTFAELHINSEDLESFRHIVASSRCPGRYFHVRSLYFKVVLPVYSHRARGRYENEDDRHANNKVFTQAITSLFDILSSWPDYDRYQIVLQIYARSPSDWQAEPDWTTRRGRQQLGYAFPEQDLLHRRYERSYLQLTKKVPLPDVKCITTFEVRGSDTLRNIAPDAVSGMVSHFPRLETIIASLRDNEPKDAEISDSLGIDFSLTGWPRSLRQLDLRYEAMPPLADNFSAPFSPIPDFRCRALHQLTQQLESVDLLQIMIGPELFWPSDASHTAPFWPILTKFTASCRYLPPYGFIPFGESRKLDESSSPVPSDVSLEQSDEQRQNLYPRMLRKYLDELFLAAGRAAQCMPRLSYMEIDIGTLRVPAFEFCFRYDATLGTATWTTFSEFCLLKEVHEAWDVAAKSHGHAQISADVLSAESSLSDESSLSP</sequence>
<dbReference type="OrthoDB" id="4802432at2759"/>
<dbReference type="InterPro" id="IPR001810">
    <property type="entry name" value="F-box_dom"/>
</dbReference>
<dbReference type="EMBL" id="JAPZBT010000006">
    <property type="protein sequence ID" value="KAJ5355942.1"/>
    <property type="molecule type" value="Genomic_DNA"/>
</dbReference>
<dbReference type="SUPFAM" id="SSF81383">
    <property type="entry name" value="F-box domain"/>
    <property type="match status" value="1"/>
</dbReference>
<dbReference type="RefSeq" id="XP_056574089.1">
    <property type="nucleotide sequence ID" value="XM_056728274.1"/>
</dbReference>
<comment type="caution">
    <text evidence="3">The sequence shown here is derived from an EMBL/GenBank/DDBJ whole genome shotgun (WGS) entry which is preliminary data.</text>
</comment>
<protein>
    <recommendedName>
        <fullName evidence="5">F-box domain-containing protein</fullName>
    </recommendedName>
</protein>
<keyword evidence="4" id="KW-1185">Reference proteome</keyword>
<dbReference type="GeneID" id="81467457"/>
<dbReference type="InterPro" id="IPR046676">
    <property type="entry name" value="DUF6546"/>
</dbReference>
<accession>A0A9W9R966</accession>
<organism evidence="3 4">
    <name type="scientific">Penicillium concentricum</name>
    <dbReference type="NCBI Taxonomy" id="293559"/>
    <lineage>
        <taxon>Eukaryota</taxon>
        <taxon>Fungi</taxon>
        <taxon>Dikarya</taxon>
        <taxon>Ascomycota</taxon>
        <taxon>Pezizomycotina</taxon>
        <taxon>Eurotiomycetes</taxon>
        <taxon>Eurotiomycetidae</taxon>
        <taxon>Eurotiales</taxon>
        <taxon>Aspergillaceae</taxon>
        <taxon>Penicillium</taxon>
    </lineage>
</organism>